<name>S9ZSY8_9RHOO</name>
<evidence type="ECO:0000313" key="1">
    <source>
        <dbReference type="EMBL" id="EPZ16627.1"/>
    </source>
</evidence>
<dbReference type="OrthoDB" id="9178470at2"/>
<dbReference type="Proteomes" id="UP000015455">
    <property type="component" value="Unassembled WGS sequence"/>
</dbReference>
<accession>S9ZSY8</accession>
<keyword evidence="2" id="KW-1185">Reference proteome</keyword>
<dbReference type="EMBL" id="ATJV01000043">
    <property type="protein sequence ID" value="EPZ16627.1"/>
    <property type="molecule type" value="Genomic_DNA"/>
</dbReference>
<organism evidence="1 2">
    <name type="scientific">Thauera terpenica 58Eu</name>
    <dbReference type="NCBI Taxonomy" id="1348657"/>
    <lineage>
        <taxon>Bacteria</taxon>
        <taxon>Pseudomonadati</taxon>
        <taxon>Pseudomonadota</taxon>
        <taxon>Betaproteobacteria</taxon>
        <taxon>Rhodocyclales</taxon>
        <taxon>Zoogloeaceae</taxon>
        <taxon>Thauera</taxon>
    </lineage>
</organism>
<evidence type="ECO:0000313" key="2">
    <source>
        <dbReference type="Proteomes" id="UP000015455"/>
    </source>
</evidence>
<gene>
    <name evidence="1" type="ORF">M622_12000</name>
</gene>
<protein>
    <submittedName>
        <fullName evidence="1">Uncharacterized protein</fullName>
    </submittedName>
</protein>
<dbReference type="STRING" id="1348657.M622_12000"/>
<dbReference type="eggNOG" id="ENOG5033RGX">
    <property type="taxonomic scope" value="Bacteria"/>
</dbReference>
<sequence>MTHLNLIECFNTPADASPVRLDGATRREWTDDGVELVRDDFDSERSQCLFIRAQASSLGPFRLQLVGGYALRRCLGLGGWLLDPLSRTGAVFWSPRAPILRKLDALGRITAEMPVSPADFAMGSEAAAASFDIPEGYILDWALWRLDSRDDSSRLGWRDELMTAKTLESQAFFVYASHTSVQSAADFYQHLIHGKAYGACWAWPKQRKICDELDALSLHMVATGLSRSTGKRLYHLLRRQLVLSVLARQDLDGGFRHGEWTEQYESHNRLINGAVQLLASEHAESPEPALADALQRAATFIASQVDQTAVGAWFLHDSLEKSEEGMRHYPLGWARSDWLGKSPTNLLILNTHLDCMLALKRFEAVTGDASHAGLVASGVGALQAVLAARPAQWLFTPLLRIIELSLLPKAAQERLPFAKRALKRIGWKYVIPRWHLIRKRFPRLLMPDGYIERSLAQGDFVHRYHGVHLMDFERLISTIPAHSGAAELAAISDGLADFGVRSQVTLHWKESAASKDSLAFWAEGLYRRCLRTGSETDRQLLATAVLDLSDAGLGFPPSLLGANGEIHPPAGAHATPSPVDPRLRVVNLTDRNGPSFMVINTAEAPLPLVFDRQEAMFAADARSPMQSVQIPARAWTMCTPAVAHPTQTTQASAAHSNATTL</sequence>
<dbReference type="AlphaFoldDB" id="S9ZSY8"/>
<proteinExistence type="predicted"/>
<dbReference type="PATRIC" id="fig|1348657.5.peg.944"/>
<comment type="caution">
    <text evidence="1">The sequence shown here is derived from an EMBL/GenBank/DDBJ whole genome shotgun (WGS) entry which is preliminary data.</text>
</comment>
<dbReference type="RefSeq" id="WP_021248384.1">
    <property type="nucleotide sequence ID" value="NZ_ATJV01000043.1"/>
</dbReference>
<reference evidence="1 2" key="1">
    <citation type="submission" date="2013-06" db="EMBL/GenBank/DDBJ databases">
        <title>Draft genome sequence of Thauera terpenica.</title>
        <authorList>
            <person name="Liu B."/>
            <person name="Frostegard A.H."/>
            <person name="Shapleigh J.P."/>
        </authorList>
    </citation>
    <scope>NUCLEOTIDE SEQUENCE [LARGE SCALE GENOMIC DNA]</scope>
    <source>
        <strain evidence="1 2">58Eu</strain>
    </source>
</reference>